<organism evidence="1">
    <name type="scientific">Podoviridae sp. ct0dB2</name>
    <dbReference type="NCBI Taxonomy" id="2826535"/>
    <lineage>
        <taxon>Viruses</taxon>
        <taxon>Duplodnaviria</taxon>
        <taxon>Heunggongvirae</taxon>
        <taxon>Uroviricota</taxon>
        <taxon>Caudoviricetes</taxon>
    </lineage>
</organism>
<dbReference type="EMBL" id="BK015095">
    <property type="protein sequence ID" value="DAD90833.1"/>
    <property type="molecule type" value="Genomic_DNA"/>
</dbReference>
<evidence type="ECO:0000313" key="1">
    <source>
        <dbReference type="EMBL" id="DAD90833.1"/>
    </source>
</evidence>
<sequence length="105" mass="12348">MKQKRDYMRERDIEALNHVLSDELGRWFFYRILDRAKLNSQSFTGNSTTFFNEGMRAVAILLQNDLGKIGDGVEGVKKYHLAQIENIQMQKYFKTLEENELKKGE</sequence>
<reference evidence="1" key="1">
    <citation type="journal article" date="2021" name="Proc. Natl. Acad. Sci. U.S.A.">
        <title>A Catalog of Tens of Thousands of Viruses from Human Metagenomes Reveals Hidden Associations with Chronic Diseases.</title>
        <authorList>
            <person name="Tisza M.J."/>
            <person name="Buck C.B."/>
        </authorList>
    </citation>
    <scope>NUCLEOTIDE SEQUENCE</scope>
    <source>
        <strain evidence="1">Ct0dB2</strain>
    </source>
</reference>
<protein>
    <submittedName>
        <fullName evidence="1">Uncharacterized protein</fullName>
    </submittedName>
</protein>
<accession>A0A8S5N839</accession>
<proteinExistence type="predicted"/>
<name>A0A8S5N839_9CAUD</name>